<dbReference type="GO" id="GO:0046872">
    <property type="term" value="F:metal ion binding"/>
    <property type="evidence" value="ECO:0007669"/>
    <property type="project" value="UniProtKB-UniRule"/>
</dbReference>
<dbReference type="SUPFAM" id="SSF81648">
    <property type="entry name" value="a domain/subunit of cytochrome bc1 complex (Ubiquinol-cytochrome c reductase)"/>
    <property type="match status" value="1"/>
</dbReference>
<evidence type="ECO:0000256" key="11">
    <source>
        <dbReference type="ARBA" id="ARBA00022982"/>
    </source>
</evidence>
<evidence type="ECO:0000259" key="21">
    <source>
        <dbReference type="PROSITE" id="PS51002"/>
    </source>
</evidence>
<dbReference type="PANTHER" id="PTHR19271:SF16">
    <property type="entry name" value="CYTOCHROME B"/>
    <property type="match status" value="1"/>
</dbReference>
<keyword evidence="7 20" id="KW-0679">Respiratory chain</keyword>
<dbReference type="InterPro" id="IPR027387">
    <property type="entry name" value="Cytb/b6-like_sf"/>
</dbReference>
<accession>A8QWC1</accession>
<evidence type="ECO:0000256" key="10">
    <source>
        <dbReference type="ARBA" id="ARBA00022792"/>
    </source>
</evidence>
<dbReference type="GO" id="GO:0008121">
    <property type="term" value="F:quinol-cytochrome-c reductase activity"/>
    <property type="evidence" value="ECO:0007669"/>
    <property type="project" value="InterPro"/>
</dbReference>
<keyword evidence="11 20" id="KW-0249">Electron transport</keyword>
<keyword evidence="8 20" id="KW-0812">Transmembrane</keyword>
<dbReference type="SUPFAM" id="SSF81342">
    <property type="entry name" value="Transmembrane di-heme cytochromes"/>
    <property type="match status" value="1"/>
</dbReference>
<comment type="subcellular location">
    <subcellularLocation>
        <location evidence="2">Mitochondrion inner membrane</location>
        <topology evidence="2">Multi-pass membrane protein</topology>
    </subcellularLocation>
</comment>
<feature type="transmembrane region" description="Helical" evidence="20">
    <location>
        <begin position="350"/>
        <end position="372"/>
    </location>
</feature>
<dbReference type="CDD" id="cd00284">
    <property type="entry name" value="Cytochrome_b_N"/>
    <property type="match status" value="1"/>
</dbReference>
<feature type="transmembrane region" description="Helical" evidence="20">
    <location>
        <begin position="288"/>
        <end position="307"/>
    </location>
</feature>
<evidence type="ECO:0000256" key="17">
    <source>
        <dbReference type="ARBA" id="ARBA00061233"/>
    </source>
</evidence>
<sequence>MTNIRKTHPLAKIINNSFIDLPTPSNISAWWNFGSLLGVCLVLQILTGLFLAMHYTADTTMAFSSVAHICRDVNYGWVIRYMHANGASMFFICLFMHVGRGLYYGSYLFSETWNIGIILLLTVMATAFMGYVLPWGQMSFWGATVITNLLSAIPYIGTDLVEWIWGGFSVDKATLTRFFTFHFILPFIILALAAIHLLFLHESGSNNPSGIPSNSDKIPFHPYYTFKDILGALLFALILMTLVLFLPDLLGDPDNYTPANPLSTPLHIKPEWYFLFAYAILRSIPNKLGGVLALIFSILVLAIIPLLHTSKQRGMMFRPLSQCLFWLLAADLLTLTWIGGQPVEHPLVIIGQLASILYFTILLVLMPIAGIIENNLSKW</sequence>
<evidence type="ECO:0000256" key="13">
    <source>
        <dbReference type="ARBA" id="ARBA00023004"/>
    </source>
</evidence>
<dbReference type="GeneID" id="5729843"/>
<evidence type="ECO:0000256" key="4">
    <source>
        <dbReference type="ARBA" id="ARBA00013531"/>
    </source>
</evidence>
<feature type="transmembrane region" description="Helical" evidence="20">
    <location>
        <begin position="30"/>
        <end position="52"/>
    </location>
</feature>
<dbReference type="CTD" id="4519"/>
<evidence type="ECO:0000256" key="2">
    <source>
        <dbReference type="ARBA" id="ARBA00004448"/>
    </source>
</evidence>
<keyword evidence="9 19" id="KW-0479">Metal-binding</keyword>
<evidence type="ECO:0000256" key="15">
    <source>
        <dbReference type="ARBA" id="ARBA00023128"/>
    </source>
</evidence>
<feature type="transmembrane region" description="Helical" evidence="20">
    <location>
        <begin position="319"/>
        <end position="338"/>
    </location>
</feature>
<dbReference type="EMBL" id="EF196665">
    <property type="protein sequence ID" value="ABM63290.1"/>
    <property type="molecule type" value="Genomic_DNA"/>
</dbReference>
<dbReference type="GO" id="GO:0016491">
    <property type="term" value="F:oxidoreductase activity"/>
    <property type="evidence" value="ECO:0007669"/>
    <property type="project" value="UniProtKB-UniRule"/>
</dbReference>
<dbReference type="InterPro" id="IPR016174">
    <property type="entry name" value="Di-haem_cyt_TM"/>
</dbReference>
<dbReference type="InterPro" id="IPR036150">
    <property type="entry name" value="Cyt_b/b6_C_sf"/>
</dbReference>
<dbReference type="InterPro" id="IPR030689">
    <property type="entry name" value="Cytochrome_b"/>
</dbReference>
<evidence type="ECO:0000256" key="3">
    <source>
        <dbReference type="ARBA" id="ARBA00011088"/>
    </source>
</evidence>
<dbReference type="RefSeq" id="YP_001542741.1">
    <property type="nucleotide sequence ID" value="NC_009969.1"/>
</dbReference>
<feature type="transmembrane region" description="Helical" evidence="20">
    <location>
        <begin position="140"/>
        <end position="158"/>
    </location>
</feature>
<feature type="binding site" description="axial binding residue" evidence="19">
    <location>
        <position position="97"/>
    </location>
    <ligand>
        <name>heme b</name>
        <dbReference type="ChEBI" id="CHEBI:60344"/>
        <label>b566</label>
    </ligand>
    <ligandPart>
        <name>Fe</name>
        <dbReference type="ChEBI" id="CHEBI:18248"/>
    </ligandPart>
</feature>
<comment type="cofactor">
    <cofactor evidence="19">
        <name>heme</name>
        <dbReference type="ChEBI" id="CHEBI:30413"/>
    </cofactor>
    <text evidence="19">Binds 2 heme groups non-covalently.</text>
</comment>
<evidence type="ECO:0000256" key="6">
    <source>
        <dbReference type="ARBA" id="ARBA00022617"/>
    </source>
</evidence>
<evidence type="ECO:0000256" key="12">
    <source>
        <dbReference type="ARBA" id="ARBA00022989"/>
    </source>
</evidence>
<dbReference type="CDD" id="cd00290">
    <property type="entry name" value="cytochrome_b_C"/>
    <property type="match status" value="1"/>
</dbReference>
<evidence type="ECO:0000256" key="16">
    <source>
        <dbReference type="ARBA" id="ARBA00023136"/>
    </source>
</evidence>
<evidence type="ECO:0000256" key="5">
    <source>
        <dbReference type="ARBA" id="ARBA00022448"/>
    </source>
</evidence>
<dbReference type="Gene3D" id="1.20.810.10">
    <property type="entry name" value="Cytochrome Bc1 Complex, Chain C"/>
    <property type="match status" value="1"/>
</dbReference>
<feature type="transmembrane region" description="Helical" evidence="20">
    <location>
        <begin position="229"/>
        <end position="246"/>
    </location>
</feature>
<dbReference type="FunFam" id="1.20.810.10:FF:000002">
    <property type="entry name" value="Cytochrome b"/>
    <property type="match status" value="1"/>
</dbReference>
<dbReference type="SMR" id="A8QWC1"/>
<geneLocation type="mitochondrion" evidence="23"/>
<gene>
    <name evidence="23" type="primary">CYTB</name>
</gene>
<feature type="transmembrane region" description="Helical" evidence="20">
    <location>
        <begin position="115"/>
        <end position="133"/>
    </location>
</feature>
<evidence type="ECO:0000256" key="19">
    <source>
        <dbReference type="PIRSR" id="PIRSR038885-2"/>
    </source>
</evidence>
<keyword evidence="15 20" id="KW-0496">Mitochondrion</keyword>
<dbReference type="InterPro" id="IPR048260">
    <property type="entry name" value="Cytochrome_b_C_euk/bac"/>
</dbReference>
<dbReference type="InterPro" id="IPR048259">
    <property type="entry name" value="Cytochrome_b_N_euk/bac"/>
</dbReference>
<reference evidence="23" key="1">
    <citation type="journal article" date="2007" name="BMC Evol. Biol.">
        <title>Analysis of complete mitochondrial genome sequences increases phylogenetic resolution of bears (Ursidae), a mammalian family that experienced rapid speciation.</title>
        <authorList>
            <person name="Yu L."/>
            <person name="Li Y.W."/>
            <person name="Ryder O.A."/>
            <person name="Zhang Y.P."/>
        </authorList>
    </citation>
    <scope>NUCLEOTIDE SEQUENCE</scope>
</reference>
<feature type="binding site" description="axial binding residue" evidence="19">
    <location>
        <position position="83"/>
    </location>
    <ligand>
        <name>heme b</name>
        <dbReference type="ChEBI" id="CHEBI:60344"/>
        <label>b562</label>
    </ligand>
    <ligandPart>
        <name>Fe</name>
        <dbReference type="ChEBI" id="CHEBI:18248"/>
    </ligandPart>
</feature>
<evidence type="ECO:0000313" key="23">
    <source>
        <dbReference type="EMBL" id="ABM63290.1"/>
    </source>
</evidence>
<dbReference type="GO" id="GO:0045275">
    <property type="term" value="C:respiratory chain complex III"/>
    <property type="evidence" value="ECO:0007669"/>
    <property type="project" value="InterPro"/>
</dbReference>
<evidence type="ECO:0000256" key="7">
    <source>
        <dbReference type="ARBA" id="ARBA00022660"/>
    </source>
</evidence>
<protein>
    <recommendedName>
        <fullName evidence="4 20">Cytochrome b</fullName>
    </recommendedName>
</protein>
<comment type="subunit">
    <text evidence="3">The cytochrome bc1 complex contains 11 subunits: 3 respiratory subunits (MT-CYB, CYC1 and UQCRFS1), 2 core proteins (UQCRC1 and UQCRC2) and 6 low-molecular weight proteins (UQCRH/QCR6, UQCRB/QCR7, UQCRQ/QCR8, UQCR10/QCR9, UQCR11/QCR10 and a cleavage product of UQCRFS1). This cytochrome bc1 complex then forms a dimer.</text>
</comment>
<name>A8QWC1_TREOR</name>
<dbReference type="GO" id="GO:0005743">
    <property type="term" value="C:mitochondrial inner membrane"/>
    <property type="evidence" value="ECO:0007669"/>
    <property type="project" value="UniProtKB-SubCell"/>
</dbReference>
<keyword evidence="6 19" id="KW-0349">Heme</keyword>
<feature type="domain" description="Cytochrome b/b6 C-terminal region profile" evidence="22">
    <location>
        <begin position="210"/>
        <end position="379"/>
    </location>
</feature>
<evidence type="ECO:0000256" key="18">
    <source>
        <dbReference type="PIRSR" id="PIRSR038885-1"/>
    </source>
</evidence>
<evidence type="ECO:0000256" key="1">
    <source>
        <dbReference type="ARBA" id="ARBA00002566"/>
    </source>
</evidence>
<keyword evidence="10" id="KW-0999">Mitochondrion inner membrane</keyword>
<dbReference type="Pfam" id="PF00033">
    <property type="entry name" value="Cytochrome_B"/>
    <property type="match status" value="1"/>
</dbReference>
<dbReference type="InterPro" id="IPR005797">
    <property type="entry name" value="Cyt_b/b6_N"/>
</dbReference>
<organism evidence="23">
    <name type="scientific">Tremarctos ornatus</name>
    <name type="common">Spectacled bear</name>
    <dbReference type="NCBI Taxonomy" id="9638"/>
    <lineage>
        <taxon>Eukaryota</taxon>
        <taxon>Metazoa</taxon>
        <taxon>Chordata</taxon>
        <taxon>Craniata</taxon>
        <taxon>Vertebrata</taxon>
        <taxon>Euteleostomi</taxon>
        <taxon>Mammalia</taxon>
        <taxon>Eutheria</taxon>
        <taxon>Laurasiatheria</taxon>
        <taxon>Carnivora</taxon>
        <taxon>Caniformia</taxon>
        <taxon>Ursidae</taxon>
        <taxon>Tremarctos</taxon>
    </lineage>
</organism>
<dbReference type="AlphaFoldDB" id="A8QWC1"/>
<comment type="function">
    <text evidence="1 20">Component of the ubiquinol-cytochrome c reductase complex (complex III or cytochrome b-c1 complex) that is part of the mitochondrial respiratory chain. The b-c1 complex mediates electron transfer from ubiquinol to cytochrome c. Contributes to the generation of a proton gradient across the mitochondrial membrane that is then used for ATP synthesis.</text>
</comment>
<comment type="cofactor">
    <cofactor evidence="20">
        <name>heme b</name>
        <dbReference type="ChEBI" id="CHEBI:60344"/>
    </cofactor>
    <text evidence="20">Binds 2 heme groups non-covalently.</text>
</comment>
<proteinExistence type="inferred from homology"/>
<feature type="transmembrane region" description="Helical" evidence="20">
    <location>
        <begin position="178"/>
        <end position="200"/>
    </location>
</feature>
<dbReference type="PROSITE" id="PS51002">
    <property type="entry name" value="CYTB_NTER"/>
    <property type="match status" value="1"/>
</dbReference>
<dbReference type="GO" id="GO:0006122">
    <property type="term" value="P:mitochondrial electron transport, ubiquinol to cytochrome c"/>
    <property type="evidence" value="ECO:0007669"/>
    <property type="project" value="UniProtKB-ARBA"/>
</dbReference>
<keyword evidence="5 20" id="KW-0813">Transport</keyword>
<keyword evidence="12 20" id="KW-1133">Transmembrane helix</keyword>
<feature type="domain" description="Cytochrome b/b6 N-terminal region profile" evidence="21">
    <location>
        <begin position="1"/>
        <end position="209"/>
    </location>
</feature>
<keyword evidence="16 20" id="KW-0472">Membrane</keyword>
<keyword evidence="14" id="KW-0830">Ubiquinone</keyword>
<evidence type="ECO:0000256" key="9">
    <source>
        <dbReference type="ARBA" id="ARBA00022723"/>
    </source>
</evidence>
<evidence type="ECO:0000256" key="8">
    <source>
        <dbReference type="ARBA" id="ARBA00022692"/>
    </source>
</evidence>
<comment type="similarity">
    <text evidence="17 20">Belongs to the cytochrome b family.</text>
</comment>
<dbReference type="InterPro" id="IPR005798">
    <property type="entry name" value="Cyt_b/b6_C"/>
</dbReference>
<dbReference type="PIRSF" id="PIRSF038885">
    <property type="entry name" value="COB"/>
    <property type="match status" value="1"/>
</dbReference>
<feature type="binding site" evidence="18">
    <location>
        <position position="201"/>
    </location>
    <ligand>
        <name>a ubiquinone</name>
        <dbReference type="ChEBI" id="CHEBI:16389"/>
    </ligand>
</feature>
<evidence type="ECO:0000256" key="20">
    <source>
        <dbReference type="RuleBase" id="RU362117"/>
    </source>
</evidence>
<evidence type="ECO:0000256" key="14">
    <source>
        <dbReference type="ARBA" id="ARBA00023075"/>
    </source>
</evidence>
<feature type="binding site" description="axial binding residue" evidence="19">
    <location>
        <position position="196"/>
    </location>
    <ligand>
        <name>heme b</name>
        <dbReference type="ChEBI" id="CHEBI:60344"/>
        <label>b566</label>
    </ligand>
    <ligandPart>
        <name>Fe</name>
        <dbReference type="ChEBI" id="CHEBI:18248"/>
    </ligandPart>
</feature>
<keyword evidence="13 19" id="KW-0408">Iron</keyword>
<dbReference type="PANTHER" id="PTHR19271">
    <property type="entry name" value="CYTOCHROME B"/>
    <property type="match status" value="1"/>
</dbReference>
<evidence type="ECO:0000259" key="22">
    <source>
        <dbReference type="PROSITE" id="PS51003"/>
    </source>
</evidence>
<dbReference type="Pfam" id="PF00032">
    <property type="entry name" value="Cytochrom_B_C"/>
    <property type="match status" value="1"/>
</dbReference>
<feature type="binding site" description="axial binding residue" evidence="19">
    <location>
        <position position="182"/>
    </location>
    <ligand>
        <name>heme b</name>
        <dbReference type="ChEBI" id="CHEBI:60344"/>
        <label>b562</label>
    </ligand>
    <ligandPart>
        <name>Fe</name>
        <dbReference type="ChEBI" id="CHEBI:18248"/>
    </ligandPart>
</feature>
<dbReference type="PROSITE" id="PS51003">
    <property type="entry name" value="CYTB_CTER"/>
    <property type="match status" value="1"/>
</dbReference>